<dbReference type="HOGENOM" id="CLU_058490_3_2_1"/>
<keyword evidence="2" id="KW-1185">Reference proteome</keyword>
<accession>A0A0A2J177</accession>
<dbReference type="RefSeq" id="XP_016597611.1">
    <property type="nucleotide sequence ID" value="XM_016742281.1"/>
</dbReference>
<sequence>MAEIETQDSYLELGGSFLKDLPRSIKRYPYEGAPSFFRILNLELNRSQSSGCDRTEFVLFHASRETIEHLFCPINEENTITSHCSAYDLTEELFLARMASSAEHATASYALDHAITECLLPMGLSTKIHGYPGAVIAGRDRGKAGDHGWGPRRPPPGYPKRPSVVLEVAYSESDSKLNSDVRFWLDPDDGNARICLTLRIDRDEPNIRIERWNLHNDRPHRSQVVWIKRASNRMRVDNHPLVIPFQDLFLRPPSTPAERDLRISAQTLEDIADRIWDMQGFQ</sequence>
<evidence type="ECO:0008006" key="3">
    <source>
        <dbReference type="Google" id="ProtNLM"/>
    </source>
</evidence>
<dbReference type="Proteomes" id="UP000030143">
    <property type="component" value="Unassembled WGS sequence"/>
</dbReference>
<evidence type="ECO:0000313" key="2">
    <source>
        <dbReference type="Proteomes" id="UP000030143"/>
    </source>
</evidence>
<dbReference type="AlphaFoldDB" id="A0A0A2J177"/>
<organism evidence="1 2">
    <name type="scientific">Penicillium expansum</name>
    <name type="common">Blue mold rot fungus</name>
    <dbReference type="NCBI Taxonomy" id="27334"/>
    <lineage>
        <taxon>Eukaryota</taxon>
        <taxon>Fungi</taxon>
        <taxon>Dikarya</taxon>
        <taxon>Ascomycota</taxon>
        <taxon>Pezizomycotina</taxon>
        <taxon>Eurotiomycetes</taxon>
        <taxon>Eurotiomycetidae</taxon>
        <taxon>Eurotiales</taxon>
        <taxon>Aspergillaceae</taxon>
        <taxon>Penicillium</taxon>
    </lineage>
</organism>
<name>A0A0A2J177_PENEN</name>
<proteinExistence type="predicted"/>
<protein>
    <recommendedName>
        <fullName evidence="3">Restriction endonuclease domain-containing protein</fullName>
    </recommendedName>
</protein>
<dbReference type="GeneID" id="27677700"/>
<dbReference type="OrthoDB" id="4306236at2759"/>
<evidence type="ECO:0000313" key="1">
    <source>
        <dbReference type="EMBL" id="KGO55518.1"/>
    </source>
</evidence>
<gene>
    <name evidence="1" type="ORF">PEX2_050060</name>
</gene>
<reference evidence="1 2" key="1">
    <citation type="journal article" date="2015" name="Mol. Plant Microbe Interact.">
        <title>Genome, transcriptome, and functional analyses of Penicillium expansum provide new insights into secondary metabolism and pathogenicity.</title>
        <authorList>
            <person name="Ballester A.R."/>
            <person name="Marcet-Houben M."/>
            <person name="Levin E."/>
            <person name="Sela N."/>
            <person name="Selma-Lazaro C."/>
            <person name="Carmona L."/>
            <person name="Wisniewski M."/>
            <person name="Droby S."/>
            <person name="Gonzalez-Candelas L."/>
            <person name="Gabaldon T."/>
        </authorList>
    </citation>
    <scope>NUCLEOTIDE SEQUENCE [LARGE SCALE GENOMIC DNA]</scope>
    <source>
        <strain evidence="1 2">MD-8</strain>
    </source>
</reference>
<comment type="caution">
    <text evidence="1">The sequence shown here is derived from an EMBL/GenBank/DDBJ whole genome shotgun (WGS) entry which is preliminary data.</text>
</comment>
<dbReference type="EMBL" id="JQFZ01000191">
    <property type="protein sequence ID" value="KGO55518.1"/>
    <property type="molecule type" value="Genomic_DNA"/>
</dbReference>
<dbReference type="PhylomeDB" id="A0A0A2J177"/>
<dbReference type="VEuPathDB" id="FungiDB:PEXP_072760"/>